<evidence type="ECO:0000256" key="1">
    <source>
        <dbReference type="SAM" id="MobiDB-lite"/>
    </source>
</evidence>
<proteinExistence type="predicted"/>
<reference evidence="2" key="2">
    <citation type="submission" date="2020-05" db="UniProtKB">
        <authorList>
            <consortium name="EnsemblMetazoa"/>
        </authorList>
    </citation>
    <scope>IDENTIFICATION</scope>
    <source>
        <strain evidence="2">FAR1</strain>
    </source>
</reference>
<sequence>MPGCSSPLLTASRVDRCTMLLTRVPRWCRWPPVPPPPPPPPPPPIADRMLAGEPETSDGTLSFSAYKLGTDPLRDTRRLWLSLGRRQSASIGSGTMASGNLDIMRILFAYIDG</sequence>
<dbReference type="VEuPathDB" id="VectorBase:AFAF015268"/>
<dbReference type="EnsemblMetazoa" id="AFAF015268-RA">
    <property type="protein sequence ID" value="AFAF015268-PA"/>
    <property type="gene ID" value="AFAF015268"/>
</dbReference>
<keyword evidence="3" id="KW-1185">Reference proteome</keyword>
<dbReference type="EMBL" id="AXCN02000907">
    <property type="status" value="NOT_ANNOTATED_CDS"/>
    <property type="molecule type" value="Genomic_DNA"/>
</dbReference>
<feature type="compositionally biased region" description="Pro residues" evidence="1">
    <location>
        <begin position="31"/>
        <end position="45"/>
    </location>
</feature>
<dbReference type="AlphaFoldDB" id="A0A182QR85"/>
<dbReference type="SUPFAM" id="SSF101447">
    <property type="entry name" value="Formin homology 2 domain (FH2 domain)"/>
    <property type="match status" value="1"/>
</dbReference>
<name>A0A182QR85_9DIPT</name>
<evidence type="ECO:0000313" key="3">
    <source>
        <dbReference type="Proteomes" id="UP000075886"/>
    </source>
</evidence>
<organism evidence="2 3">
    <name type="scientific">Anopheles farauti</name>
    <dbReference type="NCBI Taxonomy" id="69004"/>
    <lineage>
        <taxon>Eukaryota</taxon>
        <taxon>Metazoa</taxon>
        <taxon>Ecdysozoa</taxon>
        <taxon>Arthropoda</taxon>
        <taxon>Hexapoda</taxon>
        <taxon>Insecta</taxon>
        <taxon>Pterygota</taxon>
        <taxon>Neoptera</taxon>
        <taxon>Endopterygota</taxon>
        <taxon>Diptera</taxon>
        <taxon>Nematocera</taxon>
        <taxon>Culicoidea</taxon>
        <taxon>Culicidae</taxon>
        <taxon>Anophelinae</taxon>
        <taxon>Anopheles</taxon>
    </lineage>
</organism>
<feature type="region of interest" description="Disordered" evidence="1">
    <location>
        <begin position="31"/>
        <end position="64"/>
    </location>
</feature>
<protein>
    <submittedName>
        <fullName evidence="2">Uncharacterized protein</fullName>
    </submittedName>
</protein>
<dbReference type="Proteomes" id="UP000075886">
    <property type="component" value="Unassembled WGS sequence"/>
</dbReference>
<evidence type="ECO:0000313" key="2">
    <source>
        <dbReference type="EnsemblMetazoa" id="AFAF015268-PA"/>
    </source>
</evidence>
<reference evidence="3" key="1">
    <citation type="submission" date="2014-01" db="EMBL/GenBank/DDBJ databases">
        <title>The Genome Sequence of Anopheles farauti FAR1 (V2).</title>
        <authorList>
            <consortium name="The Broad Institute Genomics Platform"/>
            <person name="Neafsey D.E."/>
            <person name="Besansky N."/>
            <person name="Howell P."/>
            <person name="Walton C."/>
            <person name="Young S.K."/>
            <person name="Zeng Q."/>
            <person name="Gargeya S."/>
            <person name="Fitzgerald M."/>
            <person name="Haas B."/>
            <person name="Abouelleil A."/>
            <person name="Allen A.W."/>
            <person name="Alvarado L."/>
            <person name="Arachchi H.M."/>
            <person name="Berlin A.M."/>
            <person name="Chapman S.B."/>
            <person name="Gainer-Dewar J."/>
            <person name="Goldberg J."/>
            <person name="Griggs A."/>
            <person name="Gujja S."/>
            <person name="Hansen M."/>
            <person name="Howarth C."/>
            <person name="Imamovic A."/>
            <person name="Ireland A."/>
            <person name="Larimer J."/>
            <person name="McCowan C."/>
            <person name="Murphy C."/>
            <person name="Pearson M."/>
            <person name="Poon T.W."/>
            <person name="Priest M."/>
            <person name="Roberts A."/>
            <person name="Saif S."/>
            <person name="Shea T."/>
            <person name="Sisk P."/>
            <person name="Sykes S."/>
            <person name="Wortman J."/>
            <person name="Nusbaum C."/>
            <person name="Birren B."/>
        </authorList>
    </citation>
    <scope>NUCLEOTIDE SEQUENCE [LARGE SCALE GENOMIC DNA]</scope>
    <source>
        <strain evidence="3">FAR1</strain>
    </source>
</reference>
<accession>A0A182QR85</accession>